<feature type="domain" description="Guanylate cyclase" evidence="4">
    <location>
        <begin position="776"/>
        <end position="906"/>
    </location>
</feature>
<reference evidence="5" key="1">
    <citation type="journal article" date="2021" name="Sci. Rep.">
        <title>Diploid genomic architecture of Nitzschia inconspicua, an elite biomass production diatom.</title>
        <authorList>
            <person name="Oliver A."/>
            <person name="Podell S."/>
            <person name="Pinowska A."/>
            <person name="Traller J.C."/>
            <person name="Smith S.R."/>
            <person name="McClure R."/>
            <person name="Beliaev A."/>
            <person name="Bohutskyi P."/>
            <person name="Hill E.A."/>
            <person name="Rabines A."/>
            <person name="Zheng H."/>
            <person name="Allen L.Z."/>
            <person name="Kuo A."/>
            <person name="Grigoriev I.V."/>
            <person name="Allen A.E."/>
            <person name="Hazlebeck D."/>
            <person name="Allen E.E."/>
        </authorList>
    </citation>
    <scope>NUCLEOTIDE SEQUENCE</scope>
    <source>
        <strain evidence="5">Hildebrandi</strain>
    </source>
</reference>
<proteinExistence type="predicted"/>
<evidence type="ECO:0000256" key="1">
    <source>
        <dbReference type="ARBA" id="ARBA00022741"/>
    </source>
</evidence>
<gene>
    <name evidence="5" type="ORF">IV203_005379</name>
</gene>
<dbReference type="OrthoDB" id="195026at2759"/>
<evidence type="ECO:0000256" key="3">
    <source>
        <dbReference type="SAM" id="MobiDB-lite"/>
    </source>
</evidence>
<evidence type="ECO:0000313" key="5">
    <source>
        <dbReference type="EMBL" id="KAG7346311.1"/>
    </source>
</evidence>
<feature type="compositionally biased region" description="Pro residues" evidence="3">
    <location>
        <begin position="130"/>
        <end position="140"/>
    </location>
</feature>
<feature type="compositionally biased region" description="Low complexity" evidence="3">
    <location>
        <begin position="47"/>
        <end position="59"/>
    </location>
</feature>
<name>A0A9K3KMY2_9STRA</name>
<sequence length="1854" mass="205509">MDEPTANSSSTNTAATSVGPHPPTATTRNRRVYDPHTRPVPRAYFPSSESLASSALWSSTDGSTEVYSGESELESSSEYSSESSEGSFDEEGLQEMLIPPHGRRPLILPPRPAGASSVTKTAATAKHPLHPPPVPFPPSEGLPFGGPEGLPFTLESLKRDLEKVGRAIITSNAGEIAAERAQTLASINWLASHVPNAVLDKLGHEIRDTLDQDDNGNESDSHSDGSTLGVDRVTDIISDDAMSEVSELSNHDDDRSFEEEETMRMVEPADVSNVGISYGDLAKFAQTAASAFLPEDEMIPNAGRRDSGLGSSFLPEIDETNPSRTPLDRVSMSTIGSILSELPMKRDERDLEDASRKPTSTSSILDMIPTKRGQEDLTAFAARKTSISTVTTASSTTSARQSGKKGVKGLLRRFKKGKSATSQTLLPPPPPMSPLDVPRNKITPDSSRLYPPKTAKNDIVQKELPSSSTQRDEEIDGEQFLEKKRLPFSTKYRCALLFVDISGFTKLSRLLDPESLSKAINTYFQLIVDEVLDGKGDLLKFAGDAVFIEWKASADCSLETCVESAVNCAVKILSRCADFSVLSNGATGNSSYLLTSQAAQVDTLNVHCGVGAGQMVGVHVGDHKSRREYILLGQPITQATAATDYASLGEVAISPEAHSILSRVCDFKGSAAVSDGETPTIVANRDELRFTSKKRFGTHVHRKIVNDISRGVTRHVEGLEVDALRKYRRMMSLYVHPVVVDNDLAAAHHIKSKKVKKIDRSEQERHREEAEIRNVFTMFVNPKVETQVTKDESSNSRMYETLNDIMNLSTREIERFHGHLRQFIVDDKGLVMIITFGLRGTTIPNMVSHRALPASIAIHNSLKLELGIDSRIGATIGEAYCGVVGGVKRHEYAVLGPSVNLAARLMASKINPGILVDNRVRMMANRSFGFNALAPVVAKGYSEPVPIFEPLSTLERYWGRIISNFVGRKQEIKTLMQNASEMLKKRSQNRFILVESKSGVGKSTLIAHGIEHIRRTFNPKNNRLIVVKNVSKESDSLVPFGVFRNILGKILSSFQKGVGSDERSLKSGASLSTHGLRSIAWESLSGRSIAQSTQQLSAEHSVEIFQLLCQELKMSPTFVDYALSELLGVELTQIGHSGQNGPPSTKEMVTFLAKAFRLCTRDSKLVILALDDMHYVDEFSWRVIQQLFIEEQNILFVGAVETACLDDLKIDPDFWGDLDSQYRGEKRFLSMKLGHLGREDILSMIMKSLGLRRKDVPDDVLDGVAIQSGGMPHFVNEILENVKKEMAVDDDFELADMTFDSFGDLVLQRLDSFDINTRNVLNIGAVIGLSFSLDDLVAVELRTSDGCEEAVRKLTEEALQTAIEDGILESREMCDEDSDEEESCRYAFCHAVWRGTLLNLMLEGRKRDLHRVIAETLEETESETNDYMFQTKLFKHWVNSGNLLKSTELALSVGHHFEERLGLPAQSIRIYTEALDLLRESEDGYSKGFSKDILAKVSTEDLTCIIQLQVSLAKALAMAQQTKESVSAFQDALKITQIAHCSSQLKDRSILFPVFDGLASAVKNGHIKQDSECRYEKAMLRRYMQETRLHGDPIYIIHALTLQADMHGRLGEYEKAIEIQTALSQIYNGEFFSVDLCDMYGLDIGAQCLASGALWRMQLDMTEEALSICRFVTSTILPQIERRNVHASFMVLYPVLLVLMDCGMAPQAREHFEKFVCEPFTELPQGMSTFFFPMYDPILMLLDLKGGEKLDQGILDDYLEWSSDLDNLFAGENINSRTCEMGRTADSMSAEICYLLARATHEPSQRKCMVDHGRKVAERDVDFVKDRGNKVAKLYSHRVHTNLDAMNENLELDV</sequence>
<feature type="region of interest" description="Disordered" evidence="3">
    <location>
        <begin position="209"/>
        <end position="230"/>
    </location>
</feature>
<protein>
    <submittedName>
        <fullName evidence="5">TPR repeat-containing adenylate/guanylate cyclase</fullName>
    </submittedName>
</protein>
<evidence type="ECO:0000313" key="6">
    <source>
        <dbReference type="Proteomes" id="UP000693970"/>
    </source>
</evidence>
<dbReference type="EMBL" id="JAGRRH010000021">
    <property type="protein sequence ID" value="KAG7346311.1"/>
    <property type="molecule type" value="Genomic_DNA"/>
</dbReference>
<dbReference type="PANTHER" id="PTHR16305:SF28">
    <property type="entry name" value="GUANYLATE CYCLASE DOMAIN-CONTAINING PROTEIN"/>
    <property type="match status" value="1"/>
</dbReference>
<dbReference type="GO" id="GO:0005524">
    <property type="term" value="F:ATP binding"/>
    <property type="evidence" value="ECO:0007669"/>
    <property type="project" value="UniProtKB-KW"/>
</dbReference>
<keyword evidence="1" id="KW-0547">Nucleotide-binding</keyword>
<dbReference type="InterPro" id="IPR041664">
    <property type="entry name" value="AAA_16"/>
</dbReference>
<feature type="domain" description="Guanylate cyclase" evidence="4">
    <location>
        <begin position="495"/>
        <end position="643"/>
    </location>
</feature>
<evidence type="ECO:0000259" key="4">
    <source>
        <dbReference type="PROSITE" id="PS50125"/>
    </source>
</evidence>
<feature type="region of interest" description="Disordered" evidence="3">
    <location>
        <begin position="342"/>
        <end position="361"/>
    </location>
</feature>
<dbReference type="CDD" id="cd07302">
    <property type="entry name" value="CHD"/>
    <property type="match status" value="2"/>
</dbReference>
<feature type="region of interest" description="Disordered" evidence="3">
    <location>
        <begin position="243"/>
        <end position="263"/>
    </location>
</feature>
<feature type="compositionally biased region" description="Low complexity" evidence="3">
    <location>
        <begin position="68"/>
        <end position="86"/>
    </location>
</feature>
<reference evidence="5" key="2">
    <citation type="submission" date="2021-04" db="EMBL/GenBank/DDBJ databases">
        <authorList>
            <person name="Podell S."/>
        </authorList>
    </citation>
    <scope>NUCLEOTIDE SEQUENCE</scope>
    <source>
        <strain evidence="5">Hildebrandi</strain>
    </source>
</reference>
<keyword evidence="2" id="KW-0067">ATP-binding</keyword>
<dbReference type="PROSITE" id="PS50125">
    <property type="entry name" value="GUANYLATE_CYCLASE_2"/>
    <property type="match status" value="2"/>
</dbReference>
<dbReference type="GO" id="GO:0005737">
    <property type="term" value="C:cytoplasm"/>
    <property type="evidence" value="ECO:0007669"/>
    <property type="project" value="TreeGrafter"/>
</dbReference>
<comment type="caution">
    <text evidence="5">The sequence shown here is derived from an EMBL/GenBank/DDBJ whole genome shotgun (WGS) entry which is preliminary data.</text>
</comment>
<evidence type="ECO:0000256" key="2">
    <source>
        <dbReference type="ARBA" id="ARBA00022840"/>
    </source>
</evidence>
<dbReference type="Proteomes" id="UP000693970">
    <property type="component" value="Unassembled WGS sequence"/>
</dbReference>
<feature type="region of interest" description="Disordered" evidence="3">
    <location>
        <begin position="1"/>
        <end position="148"/>
    </location>
</feature>
<dbReference type="GO" id="GO:0009190">
    <property type="term" value="P:cyclic nucleotide biosynthetic process"/>
    <property type="evidence" value="ECO:0007669"/>
    <property type="project" value="InterPro"/>
</dbReference>
<dbReference type="PANTHER" id="PTHR16305">
    <property type="entry name" value="TESTICULAR SOLUBLE ADENYLYL CYCLASE"/>
    <property type="match status" value="1"/>
</dbReference>
<accession>A0A9K3KMY2</accession>
<feature type="compositionally biased region" description="Low complexity" evidence="3">
    <location>
        <begin position="1"/>
        <end position="17"/>
    </location>
</feature>
<feature type="region of interest" description="Disordered" evidence="3">
    <location>
        <begin position="299"/>
        <end position="329"/>
    </location>
</feature>
<feature type="region of interest" description="Disordered" evidence="3">
    <location>
        <begin position="390"/>
        <end position="409"/>
    </location>
</feature>
<organism evidence="5 6">
    <name type="scientific">Nitzschia inconspicua</name>
    <dbReference type="NCBI Taxonomy" id="303405"/>
    <lineage>
        <taxon>Eukaryota</taxon>
        <taxon>Sar</taxon>
        <taxon>Stramenopiles</taxon>
        <taxon>Ochrophyta</taxon>
        <taxon>Bacillariophyta</taxon>
        <taxon>Bacillariophyceae</taxon>
        <taxon>Bacillariophycidae</taxon>
        <taxon>Bacillariales</taxon>
        <taxon>Bacillariaceae</taxon>
        <taxon>Nitzschia</taxon>
    </lineage>
</organism>
<dbReference type="InterPro" id="IPR001054">
    <property type="entry name" value="A/G_cyclase"/>
</dbReference>
<feature type="compositionally biased region" description="Basic and acidic residues" evidence="3">
    <location>
        <begin position="343"/>
        <end position="356"/>
    </location>
</feature>
<keyword evidence="6" id="KW-1185">Reference proteome</keyword>
<dbReference type="GO" id="GO:0004016">
    <property type="term" value="F:adenylate cyclase activity"/>
    <property type="evidence" value="ECO:0007669"/>
    <property type="project" value="TreeGrafter"/>
</dbReference>
<dbReference type="GO" id="GO:0035556">
    <property type="term" value="P:intracellular signal transduction"/>
    <property type="evidence" value="ECO:0007669"/>
    <property type="project" value="InterPro"/>
</dbReference>
<dbReference type="Pfam" id="PF13191">
    <property type="entry name" value="AAA_16"/>
    <property type="match status" value="1"/>
</dbReference>
<feature type="region of interest" description="Disordered" evidence="3">
    <location>
        <begin position="417"/>
        <end position="476"/>
    </location>
</feature>
<dbReference type="Pfam" id="PF00211">
    <property type="entry name" value="Guanylate_cyc"/>
    <property type="match status" value="2"/>
</dbReference>